<dbReference type="GO" id="GO:0030121">
    <property type="term" value="C:AP-1 adaptor complex"/>
    <property type="evidence" value="ECO:0007669"/>
    <property type="project" value="InterPro"/>
</dbReference>
<organism evidence="12 13">
    <name type="scientific">Meloidogyne floridensis</name>
    <dbReference type="NCBI Taxonomy" id="298350"/>
    <lineage>
        <taxon>Eukaryota</taxon>
        <taxon>Metazoa</taxon>
        <taxon>Ecdysozoa</taxon>
        <taxon>Nematoda</taxon>
        <taxon>Chromadorea</taxon>
        <taxon>Rhabditida</taxon>
        <taxon>Tylenchina</taxon>
        <taxon>Tylenchomorpha</taxon>
        <taxon>Tylenchoidea</taxon>
        <taxon>Meloidogynidae</taxon>
        <taxon>Meloidogyninae</taxon>
        <taxon>Meloidogyne</taxon>
    </lineage>
</organism>
<dbReference type="PIRSF" id="PIRSF037094">
    <property type="entry name" value="AP1_complex_gamma"/>
    <property type="match status" value="1"/>
</dbReference>
<dbReference type="InterPro" id="IPR050840">
    <property type="entry name" value="Adaptor_Complx_Large_Subunit"/>
</dbReference>
<evidence type="ECO:0000256" key="3">
    <source>
        <dbReference type="ARBA" id="ARBA00006613"/>
    </source>
</evidence>
<comment type="similarity">
    <text evidence="3 10">Belongs to the adaptor complexes large subunit family.</text>
</comment>
<dbReference type="AlphaFoldDB" id="A0A915P879"/>
<dbReference type="PANTHER" id="PTHR22780">
    <property type="entry name" value="ADAPTIN, ALPHA/GAMMA/EPSILON"/>
    <property type="match status" value="1"/>
</dbReference>
<dbReference type="InterPro" id="IPR013041">
    <property type="entry name" value="Clathrin_app_Ig-like_sf"/>
</dbReference>
<comment type="subcellular location">
    <subcellularLocation>
        <location evidence="1">Cytoplasmic vesicle membrane</location>
    </subcellularLocation>
    <subcellularLocation>
        <location evidence="9">Endomembrane system</location>
        <topology evidence="9">Peripheral membrane protein</topology>
        <orientation evidence="9">Cytoplasmic side</orientation>
    </subcellularLocation>
    <subcellularLocation>
        <location evidence="2">Golgi apparatus</location>
    </subcellularLocation>
</comment>
<evidence type="ECO:0000256" key="10">
    <source>
        <dbReference type="PIRNR" id="PIRNR037094"/>
    </source>
</evidence>
<evidence type="ECO:0000256" key="6">
    <source>
        <dbReference type="ARBA" id="ARBA00023034"/>
    </source>
</evidence>
<keyword evidence="5 10" id="KW-0653">Protein transport</keyword>
<evidence type="ECO:0000313" key="13">
    <source>
        <dbReference type="WBParaSite" id="scf7180000423348.g10777"/>
    </source>
</evidence>
<dbReference type="WBParaSite" id="scf7180000423348.g10777">
    <property type="protein sequence ID" value="scf7180000423348.g10777"/>
    <property type="gene ID" value="scf7180000423348.g10777"/>
</dbReference>
<dbReference type="Gene3D" id="1.25.10.10">
    <property type="entry name" value="Leucine-rich Repeat Variant"/>
    <property type="match status" value="1"/>
</dbReference>
<keyword evidence="8 10" id="KW-0968">Cytoplasmic vesicle</keyword>
<evidence type="ECO:0000256" key="8">
    <source>
        <dbReference type="ARBA" id="ARBA00023329"/>
    </source>
</evidence>
<evidence type="ECO:0000259" key="11">
    <source>
        <dbReference type="Pfam" id="PF01602"/>
    </source>
</evidence>
<dbReference type="GO" id="GO:0006886">
    <property type="term" value="P:intracellular protein transport"/>
    <property type="evidence" value="ECO:0007669"/>
    <property type="project" value="UniProtKB-UniRule"/>
</dbReference>
<keyword evidence="12" id="KW-1185">Reference proteome</keyword>
<dbReference type="InterPro" id="IPR011989">
    <property type="entry name" value="ARM-like"/>
</dbReference>
<keyword evidence="6 10" id="KW-0333">Golgi apparatus</keyword>
<dbReference type="InterPro" id="IPR016024">
    <property type="entry name" value="ARM-type_fold"/>
</dbReference>
<sequence>MANVVEVAIEKIDEVKSRLGRTLGASMRLRDLIRQVRAARTAAEERAVVERESANIRDFFRDEDNKYKCRNMAKLLYIHMLGYQAHFGQVECIKLVGSKEKRFTDIRIGYLGAMLLLDERSEIHLLVTNCLKSHLNDNDQFVAGIALCTLGAICSPEMCRDLAGEAEKLLLKSTNTYIKKKAALCAFRIVRKVPDLIEMFISSTRSLLNEKHHGVLIAGVTLVTEMCELSSDVRIHFKKMVPNLVRILKNLLMTGYSPEHDVSSISDPFLQVKIIKLLRILGKDDPKASEEMNDILAQVATNTETSKNVGNAILYETVLTIMEIKSESGLRVLAVNILGRFLLNPDKNIRYVALNTLLKTVGVDFQAVQRHRTTVVDCLKDGDVSIKKRALDLCFALINQTNIVSMSKEIIIFLETADSEFKAECASKMYIATERFSPSIVWHLDTMINVLQLAGNYVPDEVVSAMIQLISSHSELQTYATIQLFHAAEREQIVLTAQPLLQVAFWCIGEFGDLLIIGGEEETHKKIEEDEVVRIFERLMPSSQMSISSREFGLTALAKLFTRFENCSERIHALVRQYSANMNLELQQRSVEYARLLLKSDLRFGLLERMPAIERNALHTAAQPIEESPLINDDQSLLKQKQQQKTAAPEVVDLLGLGDILFGGSGGGVDNNINGQQTNGSNLITDLISNGASIQKPVLPSQNGILDLQDILSQSQQKRTDDLNNLFDMGSSEQSHESFGGQIIFNQRGLEIQLHVEKVFDSNNEASLRFVSTNNNPTLIEDFNLAVAVIKPRLRLKIGYTIGGIPHSLDAEVNTINGGCGAMFRVRVESAQFEGMPKVKQHKLINEVLKKEIKEMHGIVIETKTLEKK</sequence>
<dbReference type="InterPro" id="IPR002634">
    <property type="entry name" value="BolA"/>
</dbReference>
<dbReference type="InterPro" id="IPR036065">
    <property type="entry name" value="BolA-like_sf"/>
</dbReference>
<dbReference type="FunFam" id="1.25.10.10:FF:000030">
    <property type="entry name" value="AP-1 complex subunit gamma"/>
    <property type="match status" value="1"/>
</dbReference>
<evidence type="ECO:0000256" key="5">
    <source>
        <dbReference type="ARBA" id="ARBA00022927"/>
    </source>
</evidence>
<reference evidence="13" key="1">
    <citation type="submission" date="2022-11" db="UniProtKB">
        <authorList>
            <consortium name="WormBaseParasite"/>
        </authorList>
    </citation>
    <scope>IDENTIFICATION</scope>
</reference>
<dbReference type="SUPFAM" id="SSF49348">
    <property type="entry name" value="Clathrin adaptor appendage domain"/>
    <property type="match status" value="1"/>
</dbReference>
<protein>
    <recommendedName>
        <fullName evidence="10">AP-1 complex subunit gamma</fullName>
    </recommendedName>
</protein>
<keyword evidence="7 10" id="KW-0472">Membrane</keyword>
<evidence type="ECO:0000256" key="4">
    <source>
        <dbReference type="ARBA" id="ARBA00022448"/>
    </source>
</evidence>
<name>A0A915P879_9BILA</name>
<dbReference type="SUPFAM" id="SSF48371">
    <property type="entry name" value="ARM repeat"/>
    <property type="match status" value="1"/>
</dbReference>
<feature type="domain" description="Clathrin/coatomer adaptor adaptin-like N-terminal" evidence="11">
    <location>
        <begin position="46"/>
        <end position="600"/>
    </location>
</feature>
<dbReference type="Pfam" id="PF01602">
    <property type="entry name" value="Adaptin_N"/>
    <property type="match status" value="1"/>
</dbReference>
<evidence type="ECO:0000313" key="12">
    <source>
        <dbReference type="Proteomes" id="UP000887560"/>
    </source>
</evidence>
<dbReference type="SUPFAM" id="SSF82657">
    <property type="entry name" value="BolA-like"/>
    <property type="match status" value="1"/>
</dbReference>
<dbReference type="InterPro" id="IPR002553">
    <property type="entry name" value="Clathrin/coatomer_adapt-like_N"/>
</dbReference>
<evidence type="ECO:0000256" key="1">
    <source>
        <dbReference type="ARBA" id="ARBA00004156"/>
    </source>
</evidence>
<evidence type="ECO:0000256" key="2">
    <source>
        <dbReference type="ARBA" id="ARBA00004555"/>
    </source>
</evidence>
<accession>A0A915P879</accession>
<evidence type="ECO:0000256" key="7">
    <source>
        <dbReference type="ARBA" id="ARBA00023136"/>
    </source>
</evidence>
<dbReference type="Gene3D" id="3.30.300.90">
    <property type="entry name" value="BolA-like"/>
    <property type="match status" value="1"/>
</dbReference>
<dbReference type="Proteomes" id="UP000887560">
    <property type="component" value="Unplaced"/>
</dbReference>
<proteinExistence type="inferred from homology"/>
<dbReference type="InterPro" id="IPR017107">
    <property type="entry name" value="AP1_complex_gsu"/>
</dbReference>
<keyword evidence="4 10" id="KW-0813">Transport</keyword>
<evidence type="ECO:0000256" key="9">
    <source>
        <dbReference type="ARBA" id="ARBA00029433"/>
    </source>
</evidence>
<dbReference type="Pfam" id="PF01722">
    <property type="entry name" value="BolA"/>
    <property type="match status" value="1"/>
</dbReference>
<dbReference type="GO" id="GO:0016192">
    <property type="term" value="P:vesicle-mediated transport"/>
    <property type="evidence" value="ECO:0007669"/>
    <property type="project" value="InterPro"/>
</dbReference>